<dbReference type="STRING" id="317619.GCA_000332315_03447"/>
<accession>A0A0M2Q1A0</accession>
<reference evidence="1" key="1">
    <citation type="submission" date="2012-04" db="EMBL/GenBank/DDBJ databases">
        <authorList>
            <person name="Borisov I.G."/>
            <person name="Ivanikova N.V."/>
            <person name="Pinevich A.V."/>
        </authorList>
    </citation>
    <scope>NUCLEOTIDE SEQUENCE</scope>
    <source>
        <strain evidence="1">CALU 1027</strain>
    </source>
</reference>
<organism evidence="1 2">
    <name type="scientific">Prochlorothrix hollandica PCC 9006 = CALU 1027</name>
    <dbReference type="NCBI Taxonomy" id="317619"/>
    <lineage>
        <taxon>Bacteria</taxon>
        <taxon>Bacillati</taxon>
        <taxon>Cyanobacteriota</taxon>
        <taxon>Cyanophyceae</taxon>
        <taxon>Prochlorotrichales</taxon>
        <taxon>Prochlorotrichaceae</taxon>
        <taxon>Prochlorothrix</taxon>
    </lineage>
</organism>
<evidence type="ECO:0000313" key="2">
    <source>
        <dbReference type="Proteomes" id="UP000034681"/>
    </source>
</evidence>
<keyword evidence="2" id="KW-1185">Reference proteome</keyword>
<proteinExistence type="predicted"/>
<dbReference type="EMBL" id="AJTX02000002">
    <property type="protein sequence ID" value="KKJ01083.1"/>
    <property type="molecule type" value="Genomic_DNA"/>
</dbReference>
<dbReference type="Proteomes" id="UP000034681">
    <property type="component" value="Unassembled WGS sequence"/>
</dbReference>
<comment type="caution">
    <text evidence="1">The sequence shown here is derived from an EMBL/GenBank/DDBJ whole genome shotgun (WGS) entry which is preliminary data.</text>
</comment>
<dbReference type="eggNOG" id="ENOG5034BEU">
    <property type="taxonomic scope" value="Bacteria"/>
</dbReference>
<dbReference type="OrthoDB" id="509872at2"/>
<sequence>MIPWHFVLAMEMESHAPPTALGILGQDPATVEQTLGPYWSKLTVRLGGIDRHITYTYNPQRLRPLFLHSDPLTLAVDFVNHRADRIRIGQGFDIPPGQLDSPDFYPSAFDGVYAALFGTPVAATDPHYRQRIQDDEGEGGTFHTTTFCLGGGIALTYEWISSRSFVNYLDLQRSEACGSLSAFPVGLSCRRSLKPTIQKPCPRVSLGTSLRPQTP</sequence>
<protein>
    <submittedName>
        <fullName evidence="1">Uncharacterized protein</fullName>
    </submittedName>
</protein>
<dbReference type="AlphaFoldDB" id="A0A0M2Q1A0"/>
<name>A0A0M2Q1A0_PROHO</name>
<dbReference type="RefSeq" id="WP_017713645.1">
    <property type="nucleotide sequence ID" value="NZ_KB235941.1"/>
</dbReference>
<evidence type="ECO:0000313" key="1">
    <source>
        <dbReference type="EMBL" id="KKJ01083.1"/>
    </source>
</evidence>
<gene>
    <name evidence="1" type="ORF">PROH_01380</name>
</gene>